<dbReference type="InterPro" id="IPR014973">
    <property type="entry name" value="DUF1835"/>
</dbReference>
<dbReference type="Proteomes" id="UP000283295">
    <property type="component" value="Unassembled WGS sequence"/>
</dbReference>
<feature type="domain" description="DUF1835" evidence="1">
    <location>
        <begin position="10"/>
        <end position="146"/>
    </location>
</feature>
<reference evidence="3 4" key="1">
    <citation type="submission" date="2018-08" db="EMBL/GenBank/DDBJ databases">
        <title>A genome reference for cultivated species of the human gut microbiota.</title>
        <authorList>
            <person name="Zou Y."/>
            <person name="Xue W."/>
            <person name="Luo G."/>
        </authorList>
    </citation>
    <scope>NUCLEOTIDE SEQUENCE [LARGE SCALE GENOMIC DNA]</scope>
    <source>
        <strain evidence="3 4">AF22-21</strain>
    </source>
</reference>
<gene>
    <name evidence="3" type="ORF">DWX94_09260</name>
</gene>
<proteinExistence type="predicted"/>
<name>A0A3R5YTL1_9FIRM</name>
<sequence length="286" mass="32990">MGKDKEQIMVEILFGESSAGSMKAAKCENVEYKNGQSLWIQGYSDEVICLGFMLDMGYIGEVVDSQYRKDFIYSMYAKNQWEQDEEYDNELKKLGDVYAGELVRLIRFLEGGEPVRIWYSDAPYSRCGFYHVCSILKNYPNEVTVVTQPEHVVKKNVIVSYHSWNEVAAEEFAGFLGNERKLTSDEIRMYAEMWGELVLENAPLRAVVNGTVLSVSEDFYDFIIRNRLTEKPVKECRLIGDILGQVPIGIGDWWYAARIEHFIRQGKIKVVEDSENKYARLIKGYL</sequence>
<feature type="domain" description="DUF3658" evidence="2">
    <location>
        <begin position="178"/>
        <end position="275"/>
    </location>
</feature>
<dbReference type="AlphaFoldDB" id="A0A3R5YTL1"/>
<dbReference type="Pfam" id="PF08874">
    <property type="entry name" value="DUF1835"/>
    <property type="match status" value="1"/>
</dbReference>
<evidence type="ECO:0000259" key="2">
    <source>
        <dbReference type="Pfam" id="PF12395"/>
    </source>
</evidence>
<dbReference type="OrthoDB" id="1654031at2"/>
<evidence type="ECO:0000313" key="3">
    <source>
        <dbReference type="EMBL" id="RGS40952.1"/>
    </source>
</evidence>
<organism evidence="3 4">
    <name type="scientific">Coprococcus eutactus</name>
    <dbReference type="NCBI Taxonomy" id="33043"/>
    <lineage>
        <taxon>Bacteria</taxon>
        <taxon>Bacillati</taxon>
        <taxon>Bacillota</taxon>
        <taxon>Clostridia</taxon>
        <taxon>Lachnospirales</taxon>
        <taxon>Lachnospiraceae</taxon>
        <taxon>Coprococcus</taxon>
    </lineage>
</organism>
<dbReference type="Pfam" id="PF12395">
    <property type="entry name" value="DUF3658"/>
    <property type="match status" value="1"/>
</dbReference>
<accession>A0A3R5YTL1</accession>
<comment type="caution">
    <text evidence="3">The sequence shown here is derived from an EMBL/GenBank/DDBJ whole genome shotgun (WGS) entry which is preliminary data.</text>
</comment>
<dbReference type="InterPro" id="IPR022123">
    <property type="entry name" value="DUF3658"/>
</dbReference>
<protein>
    <submittedName>
        <fullName evidence="3">DUF1835 domain-containing protein</fullName>
    </submittedName>
</protein>
<dbReference type="EMBL" id="QRVK01000023">
    <property type="protein sequence ID" value="RGS40952.1"/>
    <property type="molecule type" value="Genomic_DNA"/>
</dbReference>
<evidence type="ECO:0000313" key="4">
    <source>
        <dbReference type="Proteomes" id="UP000283295"/>
    </source>
</evidence>
<evidence type="ECO:0000259" key="1">
    <source>
        <dbReference type="Pfam" id="PF08874"/>
    </source>
</evidence>